<dbReference type="GO" id="GO:0051304">
    <property type="term" value="P:chromosome separation"/>
    <property type="evidence" value="ECO:0007669"/>
    <property type="project" value="InterPro"/>
</dbReference>
<dbReference type="Gene3D" id="1.10.10.10">
    <property type="entry name" value="Winged helix-like DNA-binding domain superfamily/Winged helix DNA-binding domain"/>
    <property type="match status" value="2"/>
</dbReference>
<evidence type="ECO:0000256" key="3">
    <source>
        <dbReference type="ARBA" id="ARBA00022829"/>
    </source>
</evidence>
<organism evidence="5">
    <name type="scientific">Dictyoglomus thermophilum</name>
    <dbReference type="NCBI Taxonomy" id="14"/>
    <lineage>
        <taxon>Bacteria</taxon>
        <taxon>Pseudomonadati</taxon>
        <taxon>Dictyoglomota</taxon>
        <taxon>Dictyoglomia</taxon>
        <taxon>Dictyoglomales</taxon>
        <taxon>Dictyoglomaceae</taxon>
        <taxon>Dictyoglomus</taxon>
    </lineage>
</organism>
<gene>
    <name evidence="5" type="primary">scpB</name>
    <name evidence="5" type="ORF">ENW00_04855</name>
</gene>
<dbReference type="Pfam" id="PF04079">
    <property type="entry name" value="SMC_ScpB"/>
    <property type="match status" value="1"/>
</dbReference>
<evidence type="ECO:0000313" key="5">
    <source>
        <dbReference type="EMBL" id="HFX13479.1"/>
    </source>
</evidence>
<dbReference type="InterPro" id="IPR036388">
    <property type="entry name" value="WH-like_DNA-bd_sf"/>
</dbReference>
<accession>A0A7C3RK04</accession>
<dbReference type="InterPro" id="IPR005234">
    <property type="entry name" value="ScpB_csome_segregation"/>
</dbReference>
<sequence length="169" mass="19907">MRELRQKYKKQIEAILFVSEKPISSKEIAKILDIDDKEVEELLEELKKEYEERGINIYKINDGYEFATSPDAAEAVWRYTSKGTERLSRSALEVLAIIYYHQPITKTEIEAIKGTKVDGILSNLLERRLIRIIGRKETIGRPFIYGIGEEFFRYFIIEDKKELEERVKK</sequence>
<evidence type="ECO:0000256" key="4">
    <source>
        <dbReference type="ARBA" id="ARBA00023306"/>
    </source>
</evidence>
<dbReference type="EMBL" id="DTIN01000014">
    <property type="protein sequence ID" value="HFX13479.1"/>
    <property type="molecule type" value="Genomic_DNA"/>
</dbReference>
<reference evidence="5" key="1">
    <citation type="journal article" date="2020" name="mSystems">
        <title>Genome- and Community-Level Interaction Insights into Carbon Utilization and Element Cycling Functions of Hydrothermarchaeota in Hydrothermal Sediment.</title>
        <authorList>
            <person name="Zhou Z."/>
            <person name="Liu Y."/>
            <person name="Xu W."/>
            <person name="Pan J."/>
            <person name="Luo Z.H."/>
            <person name="Li M."/>
        </authorList>
    </citation>
    <scope>NUCLEOTIDE SEQUENCE [LARGE SCALE GENOMIC DNA]</scope>
    <source>
        <strain evidence="5">SpSt-81</strain>
    </source>
</reference>
<dbReference type="PIRSF" id="PIRSF019345">
    <property type="entry name" value="ScpB"/>
    <property type="match status" value="1"/>
</dbReference>
<dbReference type="PANTHER" id="PTHR34298:SF2">
    <property type="entry name" value="SEGREGATION AND CONDENSATION PROTEIN B"/>
    <property type="match status" value="1"/>
</dbReference>
<keyword evidence="3" id="KW-0159">Chromosome partition</keyword>
<name>A0A7C3RK04_DICTH</name>
<dbReference type="GO" id="GO:0051301">
    <property type="term" value="P:cell division"/>
    <property type="evidence" value="ECO:0007669"/>
    <property type="project" value="UniProtKB-KW"/>
</dbReference>
<evidence type="ECO:0000256" key="1">
    <source>
        <dbReference type="ARBA" id="ARBA00022490"/>
    </source>
</evidence>
<dbReference type="NCBIfam" id="TIGR00281">
    <property type="entry name" value="SMC-Scp complex subunit ScpB"/>
    <property type="match status" value="1"/>
</dbReference>
<keyword evidence="1" id="KW-0963">Cytoplasm</keyword>
<dbReference type="AlphaFoldDB" id="A0A7C3RK04"/>
<dbReference type="PANTHER" id="PTHR34298">
    <property type="entry name" value="SEGREGATION AND CONDENSATION PROTEIN B"/>
    <property type="match status" value="1"/>
</dbReference>
<dbReference type="InterPro" id="IPR036390">
    <property type="entry name" value="WH_DNA-bd_sf"/>
</dbReference>
<evidence type="ECO:0000256" key="2">
    <source>
        <dbReference type="ARBA" id="ARBA00022618"/>
    </source>
</evidence>
<keyword evidence="4" id="KW-0131">Cell cycle</keyword>
<keyword evidence="2" id="KW-0132">Cell division</keyword>
<protein>
    <submittedName>
        <fullName evidence="5">SMC-Scp complex subunit ScpB</fullName>
    </submittedName>
</protein>
<proteinExistence type="predicted"/>
<comment type="caution">
    <text evidence="5">The sequence shown here is derived from an EMBL/GenBank/DDBJ whole genome shotgun (WGS) entry which is preliminary data.</text>
</comment>
<dbReference type="SUPFAM" id="SSF46785">
    <property type="entry name" value="Winged helix' DNA-binding domain"/>
    <property type="match status" value="2"/>
</dbReference>